<dbReference type="Proteomes" id="UP000234789">
    <property type="component" value="Unassembled WGS sequence"/>
</dbReference>
<dbReference type="InterPro" id="IPR007138">
    <property type="entry name" value="ABM_dom"/>
</dbReference>
<sequence length="289" mass="30821">MSEQALNPELVRAFVGSAHSDLERVQQLLQEEPGLLHAAMNWGGGDWETAAGAAAHVGRKDILNWLLEQGARLDLFGAAMLGELELVRSVIERHPSQLHAKGPHGITLLQHALMGGPDAQEVVAYLKEKLGEAKEELAGPVLVENRIVVKAGFAEAVLERFAKPKQVHTFEGFIRMDVLHGKSENEGEEEIRVCTTWRAKADFEAWASSDSFRGAHAKRQEQQAEGEAAEKPAHGHGGHGQAHGHGAHGSAHGRPAAAGEGAGPIVGNRVTIYRVAASHLPAAAAAEQG</sequence>
<keyword evidence="4" id="KW-1185">Reference proteome</keyword>
<dbReference type="PROSITE" id="PS51725">
    <property type="entry name" value="ABM"/>
    <property type="match status" value="1"/>
</dbReference>
<accession>A0A2N5N4F3</accession>
<feature type="domain" description="ABM" evidence="2">
    <location>
        <begin position="141"/>
        <end position="231"/>
    </location>
</feature>
<dbReference type="InterPro" id="IPR050404">
    <property type="entry name" value="Heme-degrading_MO"/>
</dbReference>
<dbReference type="InterPro" id="IPR011008">
    <property type="entry name" value="Dimeric_a/b-barrel"/>
</dbReference>
<dbReference type="SUPFAM" id="SSF48403">
    <property type="entry name" value="Ankyrin repeat"/>
    <property type="match status" value="1"/>
</dbReference>
<evidence type="ECO:0000259" key="2">
    <source>
        <dbReference type="PROSITE" id="PS51725"/>
    </source>
</evidence>
<dbReference type="PANTHER" id="PTHR34474">
    <property type="entry name" value="SIGNAL TRANSDUCTION PROTEIN TRAP"/>
    <property type="match status" value="1"/>
</dbReference>
<evidence type="ECO:0000313" key="4">
    <source>
        <dbReference type="Proteomes" id="UP000234789"/>
    </source>
</evidence>
<dbReference type="AlphaFoldDB" id="A0A2N5N4F3"/>
<feature type="compositionally biased region" description="Low complexity" evidence="1">
    <location>
        <begin position="248"/>
        <end position="262"/>
    </location>
</feature>
<dbReference type="PANTHER" id="PTHR34474:SF4">
    <property type="entry name" value="HEME OXYGENASE (STAPHYLOBILIN-PRODUCING) 1"/>
    <property type="match status" value="1"/>
</dbReference>
<name>A0A2N5N4F3_9BACL</name>
<dbReference type="SUPFAM" id="SSF54909">
    <property type="entry name" value="Dimeric alpha+beta barrel"/>
    <property type="match status" value="1"/>
</dbReference>
<feature type="compositionally biased region" description="Basic and acidic residues" evidence="1">
    <location>
        <begin position="218"/>
        <end position="233"/>
    </location>
</feature>
<reference evidence="3 4" key="1">
    <citation type="submission" date="2017-05" db="EMBL/GenBank/DDBJ databases">
        <title>Functional genome analysis of Paenibacillus pasadenensis strain R16: insights on endophytic life style and antifungal activity.</title>
        <authorList>
            <person name="Passera A."/>
            <person name="Marcolungo L."/>
            <person name="Casati P."/>
            <person name="Brasca M."/>
            <person name="Quaglino F."/>
            <person name="Delledonne M."/>
        </authorList>
    </citation>
    <scope>NUCLEOTIDE SEQUENCE [LARGE SCALE GENOMIC DNA]</scope>
    <source>
        <strain evidence="3 4">R16</strain>
    </source>
</reference>
<protein>
    <submittedName>
        <fullName evidence="3">Ankyrin repeat domain protein</fullName>
    </submittedName>
</protein>
<dbReference type="Pfam" id="PF03992">
    <property type="entry name" value="ABM"/>
    <property type="match status" value="1"/>
</dbReference>
<comment type="caution">
    <text evidence="3">The sequence shown here is derived from an EMBL/GenBank/DDBJ whole genome shotgun (WGS) entry which is preliminary data.</text>
</comment>
<feature type="region of interest" description="Disordered" evidence="1">
    <location>
        <begin position="211"/>
        <end position="262"/>
    </location>
</feature>
<organism evidence="3 4">
    <name type="scientific">Paenibacillus pasadenensis</name>
    <dbReference type="NCBI Taxonomy" id="217090"/>
    <lineage>
        <taxon>Bacteria</taxon>
        <taxon>Bacillati</taxon>
        <taxon>Bacillota</taxon>
        <taxon>Bacilli</taxon>
        <taxon>Bacillales</taxon>
        <taxon>Paenibacillaceae</taxon>
        <taxon>Paenibacillus</taxon>
    </lineage>
</organism>
<proteinExistence type="predicted"/>
<dbReference type="Gene3D" id="3.30.70.100">
    <property type="match status" value="1"/>
</dbReference>
<evidence type="ECO:0000256" key="1">
    <source>
        <dbReference type="SAM" id="MobiDB-lite"/>
    </source>
</evidence>
<dbReference type="Gene3D" id="1.25.40.20">
    <property type="entry name" value="Ankyrin repeat-containing domain"/>
    <property type="match status" value="1"/>
</dbReference>
<dbReference type="InterPro" id="IPR036770">
    <property type="entry name" value="Ankyrin_rpt-contain_sf"/>
</dbReference>
<gene>
    <name evidence="3" type="ORF">B8V81_3667</name>
</gene>
<dbReference type="EMBL" id="NFEZ01000004">
    <property type="protein sequence ID" value="PLT45236.1"/>
    <property type="molecule type" value="Genomic_DNA"/>
</dbReference>
<evidence type="ECO:0000313" key="3">
    <source>
        <dbReference type="EMBL" id="PLT45236.1"/>
    </source>
</evidence>